<proteinExistence type="predicted"/>
<keyword evidence="1" id="KW-0413">Isomerase</keyword>
<dbReference type="Pfam" id="PF01177">
    <property type="entry name" value="Asp_Glu_race"/>
    <property type="match status" value="1"/>
</dbReference>
<protein>
    <submittedName>
        <fullName evidence="1">Glutamate racemase</fullName>
        <ecNumber evidence="1">5.1.1.3</ecNumber>
    </submittedName>
</protein>
<sequence length="218" mass="24007">MSRRIAVLAGTPVDTEMGADFFSGYGYDIISGITASDPKEQSYLQMFDRDKLYKITRSLIFDFASEGAEAAVVYCNSLSCALELERLRNECTIPIITPLEAYEVIVKNYDFVGILAANGQSLHRLEEICINSKPEIKLMGASILPVVEAIEKQMPPRGIVYDNGIAKLANGFSDAGAQCIILGCTHFPYFSEELSSYLQIPVLNPAAAMMDMLRRKIG</sequence>
<dbReference type="EMBL" id="VSSQ01016521">
    <property type="protein sequence ID" value="MPM57943.1"/>
    <property type="molecule type" value="Genomic_DNA"/>
</dbReference>
<comment type="caution">
    <text evidence="1">The sequence shown here is derived from an EMBL/GenBank/DDBJ whole genome shotgun (WGS) entry which is preliminary data.</text>
</comment>
<dbReference type="SUPFAM" id="SSF53681">
    <property type="entry name" value="Aspartate/glutamate racemase"/>
    <property type="match status" value="1"/>
</dbReference>
<accession>A0A645B458</accession>
<gene>
    <name evidence="1" type="primary">murI_17</name>
    <name evidence="1" type="ORF">SDC9_104772</name>
</gene>
<evidence type="ECO:0000313" key="1">
    <source>
        <dbReference type="EMBL" id="MPM57943.1"/>
    </source>
</evidence>
<dbReference type="GO" id="GO:0008881">
    <property type="term" value="F:glutamate racemase activity"/>
    <property type="evidence" value="ECO:0007669"/>
    <property type="project" value="UniProtKB-EC"/>
</dbReference>
<dbReference type="InterPro" id="IPR001920">
    <property type="entry name" value="Asp/Glu_race"/>
</dbReference>
<name>A0A645B458_9ZZZZ</name>
<dbReference type="InterPro" id="IPR015942">
    <property type="entry name" value="Asp/Glu/hydantoin_racemase"/>
</dbReference>
<dbReference type="AlphaFoldDB" id="A0A645B458"/>
<organism evidence="1">
    <name type="scientific">bioreactor metagenome</name>
    <dbReference type="NCBI Taxonomy" id="1076179"/>
    <lineage>
        <taxon>unclassified sequences</taxon>
        <taxon>metagenomes</taxon>
        <taxon>ecological metagenomes</taxon>
    </lineage>
</organism>
<dbReference type="EC" id="5.1.1.3" evidence="1"/>
<dbReference type="Gene3D" id="3.40.50.1860">
    <property type="match status" value="2"/>
</dbReference>
<reference evidence="1" key="1">
    <citation type="submission" date="2019-08" db="EMBL/GenBank/DDBJ databases">
        <authorList>
            <person name="Kucharzyk K."/>
            <person name="Murdoch R.W."/>
            <person name="Higgins S."/>
            <person name="Loffler F."/>
        </authorList>
    </citation>
    <scope>NUCLEOTIDE SEQUENCE</scope>
</reference>